<gene>
    <name evidence="1" type="ORF">CEXT_270231</name>
</gene>
<evidence type="ECO:0000313" key="1">
    <source>
        <dbReference type="EMBL" id="GIY91089.1"/>
    </source>
</evidence>
<dbReference type="EMBL" id="BPLR01017380">
    <property type="protein sequence ID" value="GIY91089.1"/>
    <property type="molecule type" value="Genomic_DNA"/>
</dbReference>
<reference evidence="1 2" key="1">
    <citation type="submission" date="2021-06" db="EMBL/GenBank/DDBJ databases">
        <title>Caerostris extrusa draft genome.</title>
        <authorList>
            <person name="Kono N."/>
            <person name="Arakawa K."/>
        </authorList>
    </citation>
    <scope>NUCLEOTIDE SEQUENCE [LARGE SCALE GENOMIC DNA]</scope>
</reference>
<comment type="caution">
    <text evidence="1">The sequence shown here is derived from an EMBL/GenBank/DDBJ whole genome shotgun (WGS) entry which is preliminary data.</text>
</comment>
<evidence type="ECO:0000313" key="2">
    <source>
        <dbReference type="Proteomes" id="UP001054945"/>
    </source>
</evidence>
<dbReference type="Proteomes" id="UP001054945">
    <property type="component" value="Unassembled WGS sequence"/>
</dbReference>
<keyword evidence="2" id="KW-1185">Reference proteome</keyword>
<dbReference type="AlphaFoldDB" id="A0AAV4X913"/>
<sequence>MHKGITDSIIHCIYCFQKEEARLHRFEHLLRLLLSERGNLTAQIPASIEKGGTCSAQIRTSIEVTAFRKGGFEHLLRLLLSERRNLTAQIRASIEVTAFRKGNLTAQIRTSIEVTVFRKGT</sequence>
<accession>A0AAV4X913</accession>
<protein>
    <submittedName>
        <fullName evidence="1">Uncharacterized protein</fullName>
    </submittedName>
</protein>
<name>A0AAV4X913_CAEEX</name>
<organism evidence="1 2">
    <name type="scientific">Caerostris extrusa</name>
    <name type="common">Bark spider</name>
    <name type="synonym">Caerostris bankana</name>
    <dbReference type="NCBI Taxonomy" id="172846"/>
    <lineage>
        <taxon>Eukaryota</taxon>
        <taxon>Metazoa</taxon>
        <taxon>Ecdysozoa</taxon>
        <taxon>Arthropoda</taxon>
        <taxon>Chelicerata</taxon>
        <taxon>Arachnida</taxon>
        <taxon>Araneae</taxon>
        <taxon>Araneomorphae</taxon>
        <taxon>Entelegynae</taxon>
        <taxon>Araneoidea</taxon>
        <taxon>Araneidae</taxon>
        <taxon>Caerostris</taxon>
    </lineage>
</organism>
<proteinExistence type="predicted"/>